<dbReference type="PROSITE" id="PS50931">
    <property type="entry name" value="HTH_LYSR"/>
    <property type="match status" value="1"/>
</dbReference>
<dbReference type="Gene3D" id="1.10.10.10">
    <property type="entry name" value="Winged helix-like DNA-binding domain superfamily/Winged helix DNA-binding domain"/>
    <property type="match status" value="1"/>
</dbReference>
<dbReference type="EMBL" id="JAABNT010000011">
    <property type="protein sequence ID" value="NEK23910.1"/>
    <property type="molecule type" value="Genomic_DNA"/>
</dbReference>
<evidence type="ECO:0000256" key="3">
    <source>
        <dbReference type="ARBA" id="ARBA00023125"/>
    </source>
</evidence>
<dbReference type="Proteomes" id="UP000468591">
    <property type="component" value="Unassembled WGS sequence"/>
</dbReference>
<dbReference type="InterPro" id="IPR058163">
    <property type="entry name" value="LysR-type_TF_proteobact-type"/>
</dbReference>
<dbReference type="GO" id="GO:0003700">
    <property type="term" value="F:DNA-binding transcription factor activity"/>
    <property type="evidence" value="ECO:0007669"/>
    <property type="project" value="InterPro"/>
</dbReference>
<dbReference type="PANTHER" id="PTHR30537:SF5">
    <property type="entry name" value="HTH-TYPE TRANSCRIPTIONAL ACTIVATOR TTDR-RELATED"/>
    <property type="match status" value="1"/>
</dbReference>
<dbReference type="PANTHER" id="PTHR30537">
    <property type="entry name" value="HTH-TYPE TRANSCRIPTIONAL REGULATOR"/>
    <property type="match status" value="1"/>
</dbReference>
<dbReference type="GO" id="GO:0043565">
    <property type="term" value="F:sequence-specific DNA binding"/>
    <property type="evidence" value="ECO:0007669"/>
    <property type="project" value="TreeGrafter"/>
</dbReference>
<evidence type="ECO:0000313" key="6">
    <source>
        <dbReference type="EMBL" id="NEK23910.1"/>
    </source>
</evidence>
<dbReference type="FunFam" id="1.10.10.10:FF:000001">
    <property type="entry name" value="LysR family transcriptional regulator"/>
    <property type="match status" value="1"/>
</dbReference>
<dbReference type="InterPro" id="IPR036388">
    <property type="entry name" value="WH-like_DNA-bd_sf"/>
</dbReference>
<comment type="caution">
    <text evidence="6">The sequence shown here is derived from an EMBL/GenBank/DDBJ whole genome shotgun (WGS) entry which is preliminary data.</text>
</comment>
<evidence type="ECO:0000256" key="4">
    <source>
        <dbReference type="ARBA" id="ARBA00023163"/>
    </source>
</evidence>
<protein>
    <submittedName>
        <fullName evidence="6">LysR family transcriptional regulator</fullName>
    </submittedName>
</protein>
<keyword evidence="2" id="KW-0805">Transcription regulation</keyword>
<sequence length="67" mass="7273">MDRFKAIKVFQEVVSQGGFAAAARRMNSSPPSVSRLITELEADLGVRLFNRSSRGISLTEDGGEQTS</sequence>
<evidence type="ECO:0000259" key="5">
    <source>
        <dbReference type="PROSITE" id="PS50931"/>
    </source>
</evidence>
<keyword evidence="7" id="KW-1185">Reference proteome</keyword>
<dbReference type="SUPFAM" id="SSF46785">
    <property type="entry name" value="Winged helix' DNA-binding domain"/>
    <property type="match status" value="1"/>
</dbReference>
<evidence type="ECO:0000256" key="2">
    <source>
        <dbReference type="ARBA" id="ARBA00023015"/>
    </source>
</evidence>
<dbReference type="InterPro" id="IPR036390">
    <property type="entry name" value="WH_DNA-bd_sf"/>
</dbReference>
<feature type="domain" description="HTH lysR-type" evidence="5">
    <location>
        <begin position="1"/>
        <end position="59"/>
    </location>
</feature>
<keyword evidence="4" id="KW-0804">Transcription</keyword>
<organism evidence="6 7">
    <name type="scientific">Sulfitobacter sediminilitoris</name>
    <dbReference type="NCBI Taxonomy" id="2698830"/>
    <lineage>
        <taxon>Bacteria</taxon>
        <taxon>Pseudomonadati</taxon>
        <taxon>Pseudomonadota</taxon>
        <taxon>Alphaproteobacteria</taxon>
        <taxon>Rhodobacterales</taxon>
        <taxon>Roseobacteraceae</taxon>
        <taxon>Sulfitobacter</taxon>
    </lineage>
</organism>
<keyword evidence="3" id="KW-0238">DNA-binding</keyword>
<dbReference type="Pfam" id="PF00126">
    <property type="entry name" value="HTH_1"/>
    <property type="match status" value="1"/>
</dbReference>
<proteinExistence type="inferred from homology"/>
<gene>
    <name evidence="6" type="ORF">GV827_16070</name>
</gene>
<dbReference type="RefSeq" id="WP_164354840.1">
    <property type="nucleotide sequence ID" value="NZ_JAABNT010000011.1"/>
</dbReference>
<dbReference type="GO" id="GO:0006351">
    <property type="term" value="P:DNA-templated transcription"/>
    <property type="evidence" value="ECO:0007669"/>
    <property type="project" value="TreeGrafter"/>
</dbReference>
<accession>A0A6P0CEV8</accession>
<comment type="similarity">
    <text evidence="1">Belongs to the LysR transcriptional regulatory family.</text>
</comment>
<dbReference type="PRINTS" id="PR00039">
    <property type="entry name" value="HTHLYSR"/>
</dbReference>
<reference evidence="6 7" key="1">
    <citation type="submission" date="2020-01" db="EMBL/GenBank/DDBJ databases">
        <title>Sulfitobacter sediminilitoris sp. nov., isolated from a tidal flat.</title>
        <authorList>
            <person name="Park S."/>
            <person name="Yoon J.-H."/>
        </authorList>
    </citation>
    <scope>NUCLEOTIDE SEQUENCE [LARGE SCALE GENOMIC DNA]</scope>
    <source>
        <strain evidence="6 7">JBTF-M27</strain>
    </source>
</reference>
<name>A0A6P0CEV8_9RHOB</name>
<dbReference type="InterPro" id="IPR000847">
    <property type="entry name" value="LysR_HTH_N"/>
</dbReference>
<evidence type="ECO:0000313" key="7">
    <source>
        <dbReference type="Proteomes" id="UP000468591"/>
    </source>
</evidence>
<evidence type="ECO:0000256" key="1">
    <source>
        <dbReference type="ARBA" id="ARBA00009437"/>
    </source>
</evidence>
<dbReference type="AlphaFoldDB" id="A0A6P0CEV8"/>